<proteinExistence type="predicted"/>
<evidence type="ECO:0000313" key="2">
    <source>
        <dbReference type="WBParaSite" id="Minc3s00262g08880"/>
    </source>
</evidence>
<protein>
    <submittedName>
        <fullName evidence="2">Candidate secreted effector</fullName>
    </submittedName>
</protein>
<dbReference type="WBParaSite" id="Minc3s00262g08880">
    <property type="protein sequence ID" value="Minc3s00262g08880"/>
    <property type="gene ID" value="Minc3s00262g08880"/>
</dbReference>
<dbReference type="Proteomes" id="UP000887563">
    <property type="component" value="Unplaced"/>
</dbReference>
<reference evidence="2" key="1">
    <citation type="submission" date="2022-11" db="UniProtKB">
        <authorList>
            <consortium name="WormBaseParasite"/>
        </authorList>
    </citation>
    <scope>IDENTIFICATION</scope>
</reference>
<accession>A0A914L4Z8</accession>
<keyword evidence="1" id="KW-1185">Reference proteome</keyword>
<organism evidence="1 2">
    <name type="scientific">Meloidogyne incognita</name>
    <name type="common">Southern root-knot nematode worm</name>
    <name type="synonym">Oxyuris incognita</name>
    <dbReference type="NCBI Taxonomy" id="6306"/>
    <lineage>
        <taxon>Eukaryota</taxon>
        <taxon>Metazoa</taxon>
        <taxon>Ecdysozoa</taxon>
        <taxon>Nematoda</taxon>
        <taxon>Chromadorea</taxon>
        <taxon>Rhabditida</taxon>
        <taxon>Tylenchina</taxon>
        <taxon>Tylenchomorpha</taxon>
        <taxon>Tylenchoidea</taxon>
        <taxon>Meloidogynidae</taxon>
        <taxon>Meloidogyninae</taxon>
        <taxon>Meloidogyne</taxon>
        <taxon>Meloidogyne incognita group</taxon>
    </lineage>
</organism>
<evidence type="ECO:0000313" key="1">
    <source>
        <dbReference type="Proteomes" id="UP000887563"/>
    </source>
</evidence>
<sequence length="76" mass="8383">MNKKQPNSSLQLVNKPVEDVAVVMEMEGMAMEGMVNTVVDGAVTIEGEEGIEMAGIEEDLTINEKLLKELKRKDSF</sequence>
<dbReference type="AlphaFoldDB" id="A0A914L4Z8"/>
<name>A0A914L4Z8_MELIC</name>